<dbReference type="EMBL" id="CADCWG010000209">
    <property type="protein sequence ID" value="CAA9566065.1"/>
    <property type="molecule type" value="Genomic_DNA"/>
</dbReference>
<proteinExistence type="inferred from homology"/>
<name>A0A6J4V5N1_9BACT</name>
<reference evidence="9" key="1">
    <citation type="submission" date="2020-02" db="EMBL/GenBank/DDBJ databases">
        <authorList>
            <person name="Meier V. D."/>
        </authorList>
    </citation>
    <scope>NUCLEOTIDE SEQUENCE</scope>
    <source>
        <strain evidence="9">AVDCRST_MAG49</strain>
    </source>
</reference>
<keyword evidence="6 7" id="KW-0472">Membrane</keyword>
<evidence type="ECO:0000256" key="5">
    <source>
        <dbReference type="ARBA" id="ARBA00022989"/>
    </source>
</evidence>
<evidence type="ECO:0000256" key="1">
    <source>
        <dbReference type="ARBA" id="ARBA00004651"/>
    </source>
</evidence>
<evidence type="ECO:0000256" key="7">
    <source>
        <dbReference type="RuleBase" id="RU363032"/>
    </source>
</evidence>
<dbReference type="GO" id="GO:0005886">
    <property type="term" value="C:plasma membrane"/>
    <property type="evidence" value="ECO:0007669"/>
    <property type="project" value="UniProtKB-SubCell"/>
</dbReference>
<keyword evidence="4 7" id="KW-0812">Transmembrane</keyword>
<dbReference type="Pfam" id="PF00528">
    <property type="entry name" value="BPD_transp_1"/>
    <property type="match status" value="1"/>
</dbReference>
<feature type="transmembrane region" description="Helical" evidence="7">
    <location>
        <begin position="98"/>
        <end position="121"/>
    </location>
</feature>
<evidence type="ECO:0000259" key="8">
    <source>
        <dbReference type="PROSITE" id="PS50928"/>
    </source>
</evidence>
<keyword evidence="2 7" id="KW-0813">Transport</keyword>
<feature type="transmembrane region" description="Helical" evidence="7">
    <location>
        <begin position="272"/>
        <end position="298"/>
    </location>
</feature>
<organism evidence="9">
    <name type="scientific">uncultured Thermomicrobiales bacterium</name>
    <dbReference type="NCBI Taxonomy" id="1645740"/>
    <lineage>
        <taxon>Bacteria</taxon>
        <taxon>Pseudomonadati</taxon>
        <taxon>Thermomicrobiota</taxon>
        <taxon>Thermomicrobia</taxon>
        <taxon>Thermomicrobiales</taxon>
        <taxon>environmental samples</taxon>
    </lineage>
</organism>
<accession>A0A6J4V5N1</accession>
<feature type="transmembrane region" description="Helical" evidence="7">
    <location>
        <begin position="230"/>
        <end position="252"/>
    </location>
</feature>
<dbReference type="Gene3D" id="1.10.3720.10">
    <property type="entry name" value="MetI-like"/>
    <property type="match status" value="1"/>
</dbReference>
<keyword evidence="3" id="KW-1003">Cell membrane</keyword>
<dbReference type="PANTHER" id="PTHR43163:SF6">
    <property type="entry name" value="DIPEPTIDE TRANSPORT SYSTEM PERMEASE PROTEIN DPPB-RELATED"/>
    <property type="match status" value="1"/>
</dbReference>
<keyword evidence="5 7" id="KW-1133">Transmembrane helix</keyword>
<evidence type="ECO:0000256" key="6">
    <source>
        <dbReference type="ARBA" id="ARBA00023136"/>
    </source>
</evidence>
<dbReference type="SUPFAM" id="SSF161098">
    <property type="entry name" value="MetI-like"/>
    <property type="match status" value="1"/>
</dbReference>
<dbReference type="PROSITE" id="PS50928">
    <property type="entry name" value="ABC_TM1"/>
    <property type="match status" value="1"/>
</dbReference>
<dbReference type="InterPro" id="IPR035906">
    <property type="entry name" value="MetI-like_sf"/>
</dbReference>
<feature type="domain" description="ABC transmembrane type-1" evidence="8">
    <location>
        <begin position="94"/>
        <end position="291"/>
    </location>
</feature>
<protein>
    <submittedName>
        <fullName evidence="9">Dipeptide transport system permease protein DppB</fullName>
    </submittedName>
</protein>
<gene>
    <name evidence="9" type="ORF">AVDCRST_MAG49-3060</name>
</gene>
<dbReference type="PANTHER" id="PTHR43163">
    <property type="entry name" value="DIPEPTIDE TRANSPORT SYSTEM PERMEASE PROTEIN DPPB-RELATED"/>
    <property type="match status" value="1"/>
</dbReference>
<dbReference type="CDD" id="cd06261">
    <property type="entry name" value="TM_PBP2"/>
    <property type="match status" value="1"/>
</dbReference>
<evidence type="ECO:0000313" key="9">
    <source>
        <dbReference type="EMBL" id="CAA9566065.1"/>
    </source>
</evidence>
<dbReference type="AlphaFoldDB" id="A0A6J4V5N1"/>
<evidence type="ECO:0000256" key="2">
    <source>
        <dbReference type="ARBA" id="ARBA00022448"/>
    </source>
</evidence>
<dbReference type="Pfam" id="PF19300">
    <property type="entry name" value="BPD_transp_1_N"/>
    <property type="match status" value="1"/>
</dbReference>
<dbReference type="InterPro" id="IPR000515">
    <property type="entry name" value="MetI-like"/>
</dbReference>
<evidence type="ECO:0000256" key="3">
    <source>
        <dbReference type="ARBA" id="ARBA00022475"/>
    </source>
</evidence>
<dbReference type="InterPro" id="IPR045621">
    <property type="entry name" value="BPD_transp_1_N"/>
</dbReference>
<feature type="transmembrane region" description="Helical" evidence="7">
    <location>
        <begin position="172"/>
        <end position="191"/>
    </location>
</feature>
<dbReference type="GO" id="GO:0055085">
    <property type="term" value="P:transmembrane transport"/>
    <property type="evidence" value="ECO:0007669"/>
    <property type="project" value="InterPro"/>
</dbReference>
<comment type="subcellular location">
    <subcellularLocation>
        <location evidence="1 7">Cell membrane</location>
        <topology evidence="1 7">Multi-pass membrane protein</topology>
    </subcellularLocation>
</comment>
<feature type="transmembrane region" description="Helical" evidence="7">
    <location>
        <begin position="128"/>
        <end position="160"/>
    </location>
</feature>
<comment type="similarity">
    <text evidence="7">Belongs to the binding-protein-dependent transport system permease family.</text>
</comment>
<evidence type="ECO:0000256" key="4">
    <source>
        <dbReference type="ARBA" id="ARBA00022692"/>
    </source>
</evidence>
<sequence length="317" mass="32438">MIAFALGRLGYALAVMLGVATVAFGLLHLAGDPLAGLVPPGAAPEDQAALRARYGLDRSLPAQYATFLGRAARGDLGDSWSQREPALAAVLDRLPATLALTGAAVGLALAVGVPLGIAAGLRPRGPAAAVAAVVALLGQAVPGFWLGTLLILLFAVRLGWLPATGLDSWRSLVLPAATLAVYPAATVVRLLRASLTGTLRLDHIRTARGKGLPPSVVLRRHLLPVALTPTLAYVGLQVGFLLGGAVVVEAVFAYPGVGQLALGAAVDRDLPLVQAFVVVVAALVVAANLAVDLTAAWLDPRLRDVAVRRDPAPTGRA</sequence>
<feature type="transmembrane region" description="Helical" evidence="7">
    <location>
        <begin position="9"/>
        <end position="30"/>
    </location>
</feature>